<dbReference type="GO" id="GO:0098703">
    <property type="term" value="P:calcium ion import across plasma membrane"/>
    <property type="evidence" value="ECO:0007669"/>
    <property type="project" value="TreeGrafter"/>
</dbReference>
<evidence type="ECO:0000256" key="1">
    <source>
        <dbReference type="ARBA" id="ARBA00009176"/>
    </source>
</evidence>
<evidence type="ECO:0000313" key="7">
    <source>
        <dbReference type="Proteomes" id="UP000601435"/>
    </source>
</evidence>
<evidence type="ECO:0000313" key="6">
    <source>
        <dbReference type="EMBL" id="CAE7724171.1"/>
    </source>
</evidence>
<gene>
    <name evidence="6" type="ORF">SNEC2469_LOCUS20890</name>
</gene>
<feature type="transmembrane region" description="Helical" evidence="4">
    <location>
        <begin position="1341"/>
        <end position="1362"/>
    </location>
</feature>
<name>A0A812X4V1_9DINO</name>
<keyword evidence="4" id="KW-1133">Transmembrane helix</keyword>
<keyword evidence="4" id="KW-0472">Membrane</keyword>
<dbReference type="EMBL" id="CAJNJA010036752">
    <property type="protein sequence ID" value="CAE7724171.1"/>
    <property type="molecule type" value="Genomic_DNA"/>
</dbReference>
<dbReference type="PANTHER" id="PTHR10582:SF2">
    <property type="entry name" value="INACTIVE"/>
    <property type="match status" value="1"/>
</dbReference>
<dbReference type="GO" id="GO:0019825">
    <property type="term" value="F:oxygen binding"/>
    <property type="evidence" value="ECO:0007669"/>
    <property type="project" value="InterPro"/>
</dbReference>
<dbReference type="PANTHER" id="PTHR10582">
    <property type="entry name" value="TRANSIENT RECEPTOR POTENTIAL ION CHANNEL PROTEIN"/>
    <property type="match status" value="1"/>
</dbReference>
<keyword evidence="7" id="KW-1185">Reference proteome</keyword>
<dbReference type="Gene3D" id="3.90.245.10">
    <property type="entry name" value="Ribonucleoside hydrolase-like"/>
    <property type="match status" value="1"/>
</dbReference>
<evidence type="ECO:0000256" key="3">
    <source>
        <dbReference type="SAM" id="MobiDB-lite"/>
    </source>
</evidence>
<dbReference type="GO" id="GO:0020037">
    <property type="term" value="F:heme binding"/>
    <property type="evidence" value="ECO:0007669"/>
    <property type="project" value="InterPro"/>
</dbReference>
<feature type="transmembrane region" description="Helical" evidence="4">
    <location>
        <begin position="1252"/>
        <end position="1274"/>
    </location>
</feature>
<accession>A0A812X4V1</accession>
<dbReference type="Gene3D" id="1.10.490.10">
    <property type="entry name" value="Globins"/>
    <property type="match status" value="3"/>
</dbReference>
<dbReference type="InterPro" id="IPR001910">
    <property type="entry name" value="Inosine/uridine_hydrolase_dom"/>
</dbReference>
<organism evidence="6 7">
    <name type="scientific">Symbiodinium necroappetens</name>
    <dbReference type="NCBI Taxonomy" id="1628268"/>
    <lineage>
        <taxon>Eukaryota</taxon>
        <taxon>Sar</taxon>
        <taxon>Alveolata</taxon>
        <taxon>Dinophyceae</taxon>
        <taxon>Suessiales</taxon>
        <taxon>Symbiodiniaceae</taxon>
        <taxon>Symbiodinium</taxon>
    </lineage>
</organism>
<feature type="transmembrane region" description="Helical" evidence="4">
    <location>
        <begin position="1186"/>
        <end position="1207"/>
    </location>
</feature>
<dbReference type="SUPFAM" id="SSF46458">
    <property type="entry name" value="Globin-like"/>
    <property type="match status" value="2"/>
</dbReference>
<feature type="transmembrane region" description="Helical" evidence="4">
    <location>
        <begin position="1083"/>
        <end position="1101"/>
    </location>
</feature>
<feature type="transmembrane region" description="Helical" evidence="4">
    <location>
        <begin position="1110"/>
        <end position="1127"/>
    </location>
</feature>
<dbReference type="Proteomes" id="UP000601435">
    <property type="component" value="Unassembled WGS sequence"/>
</dbReference>
<feature type="region of interest" description="Disordered" evidence="3">
    <location>
        <begin position="1"/>
        <end position="22"/>
    </location>
</feature>
<dbReference type="InterPro" id="IPR009050">
    <property type="entry name" value="Globin-like_sf"/>
</dbReference>
<dbReference type="GO" id="GO:0016799">
    <property type="term" value="F:hydrolase activity, hydrolyzing N-glycosyl compounds"/>
    <property type="evidence" value="ECO:0007669"/>
    <property type="project" value="InterPro"/>
</dbReference>
<evidence type="ECO:0000256" key="4">
    <source>
        <dbReference type="SAM" id="Phobius"/>
    </source>
</evidence>
<dbReference type="InterPro" id="IPR012292">
    <property type="entry name" value="Globin/Proto"/>
</dbReference>
<dbReference type="GO" id="GO:0005886">
    <property type="term" value="C:plasma membrane"/>
    <property type="evidence" value="ECO:0007669"/>
    <property type="project" value="TreeGrafter"/>
</dbReference>
<comment type="similarity">
    <text evidence="1">Belongs to the IUNH family.</text>
</comment>
<dbReference type="InterPro" id="IPR024862">
    <property type="entry name" value="TRPV"/>
</dbReference>
<dbReference type="SUPFAM" id="SSF53590">
    <property type="entry name" value="Nucleoside hydrolase"/>
    <property type="match status" value="1"/>
</dbReference>
<dbReference type="InterPro" id="IPR036452">
    <property type="entry name" value="Ribo_hydro-like"/>
</dbReference>
<evidence type="ECO:0000259" key="5">
    <source>
        <dbReference type="Pfam" id="PF01156"/>
    </source>
</evidence>
<feature type="compositionally biased region" description="Basic and acidic residues" evidence="3">
    <location>
        <begin position="1"/>
        <end position="11"/>
    </location>
</feature>
<feature type="domain" description="Inosine/uridine-preferring nucleoside hydrolase" evidence="5">
    <location>
        <begin position="293"/>
        <end position="558"/>
    </location>
</feature>
<protein>
    <recommendedName>
        <fullName evidence="5">Inosine/uridine-preferring nucleoside hydrolase domain-containing protein</fullName>
    </recommendedName>
</protein>
<feature type="transmembrane region" description="Helical" evidence="4">
    <location>
        <begin position="1286"/>
        <end position="1307"/>
    </location>
</feature>
<evidence type="ECO:0000256" key="2">
    <source>
        <dbReference type="ARBA" id="ARBA00022737"/>
    </source>
</evidence>
<comment type="caution">
    <text evidence="6">The sequence shown here is derived from an EMBL/GenBank/DDBJ whole genome shotgun (WGS) entry which is preliminary data.</text>
</comment>
<keyword evidence="2" id="KW-0677">Repeat</keyword>
<keyword evidence="4" id="KW-0812">Transmembrane</keyword>
<feature type="transmembrane region" description="Helical" evidence="4">
    <location>
        <begin position="1147"/>
        <end position="1166"/>
    </location>
</feature>
<proteinExistence type="inferred from homology"/>
<dbReference type="InterPro" id="IPR044399">
    <property type="entry name" value="Mb-like_M"/>
</dbReference>
<dbReference type="CDD" id="cd01040">
    <property type="entry name" value="Mb-like"/>
    <property type="match status" value="1"/>
</dbReference>
<dbReference type="GO" id="GO:0005216">
    <property type="term" value="F:monoatomic ion channel activity"/>
    <property type="evidence" value="ECO:0007669"/>
    <property type="project" value="InterPro"/>
</dbReference>
<dbReference type="Pfam" id="PF01156">
    <property type="entry name" value="IU_nuc_hydro"/>
    <property type="match status" value="1"/>
</dbReference>
<reference evidence="6" key="1">
    <citation type="submission" date="2021-02" db="EMBL/GenBank/DDBJ databases">
        <authorList>
            <person name="Dougan E. K."/>
            <person name="Rhodes N."/>
            <person name="Thang M."/>
            <person name="Chan C."/>
        </authorList>
    </citation>
    <scope>NUCLEOTIDE SEQUENCE</scope>
</reference>
<dbReference type="OrthoDB" id="433914at2759"/>
<sequence>MPAHDDGDHSPSSRSDASSVPETFANEDIAEEINAATFEELRMPKETAAAMLKAWHAFIACFDSRDSAASSLYGVIFDSVPSLQVLFKTPKVIQSIRLIDELQTVVEHLLKPKELKQMGESLAFRHLNFEVTIPRAMIFRDAIVDCLAAELGENFAPEVRTGYMILFGWIGGACIYVRNEFADRLKILRESWAKVNAGRAKQEEARIEEEEAAEAQEVLEDSCTLLTGLAEPFHPPSAAVSARVLGGAGDEIENPRVTPLRPPHLRRQQASDPALWSRTVSKFVFSDEAEVQVVFDMETGDPDDVLTLLLLAANPRVRLRAVTITPGAAEQVALVLWVLQELQLPGVRVGAQEWPKNGDKKCMRGKFYHSFGRVPEKLLQGARIETATQVLLECCDASTTLLTGGPLHNLGAALEIGGFSLGRWVAQGGFAGDGVVPKHLQMEKFAGRTTCETWNFNGNRPAAHAALASEAISRKVLVSKNVCHRVVYDSRLHDAFRDAIHKAQPETTRAAALKLLYHAMCNYSRGEGKKLHDPLAMAAVVDETVCRFEEVRVYRDAKGWGSVLETGTRTWISVDYDDDKFRQVILGLSLECLTERHMYRVSSSSKDDEQFSLRSADLGEAAQQVAQEEKKGCCSFCRRRRADGSDAGVLNRAVTMKATSKKNLNNLSNAGGGAGGNQAATTGQNGMVVPMTFSEMFRFNSQVMGFGIGGWMEQILNSFGDIVVNASDALRLHEECDLLSLRIDKVSRGQAPNLAQFKSCMLSSLRSLLPKEWDTNYEVAWNWLWDNVATLLVQTLGSSYKWEAAVNQYFGSVGEDARYKLRAEIYERFFASTPAGQEYFKQSDTRLHFIAEKVFTFSIEIYADPWQLIDDLSALGLRHVGYGVPTEMFAPFVNACVEVIKDAVGDNALALQGFKWSLGMVSKQLVRTIAEGSTIVMKAVNANSKKMLQKAISCAPRGQRFQWLLKIQVGTHSISPLYWAIESGSLAAAEAIIEDLLLIRADREKYYYGNDALFERHQDIINRLCREAPTLIPTLLNGLIWRSARTDSGLRRVNFYVKHLLVNQEGEPAEFLREICTIKDPKIMVHPAVVMVSDTLWGGIVRNSFLVSRLWFLTSLLIFMLSAAILPKTTQLESIWEVRVVIFFGRTFMYMVTMTRLLIRCIWKCVKDCRRGKWSRVTCIRIPKYLHNAMAMGNLVLALLLLLMCAYEPMYHCLVSSPQDWPTANCDAIEDVQYTYEGVRFTYSALGMIAMAIHWFLMVDLAVFSTGLSAFVLVCAQVLSEIGRFLVALIFLLLTFGSAISVLHHTYFEMRDIPNTVLCLFSITVLLYEDDYRTLMEDEPALLAAVLLFVLASSILLMNLLIAQLNSSYVYIYQDMVGFARLNRAQKIVEALANFNRNQWTTFIESLGLDQPLEFNQGDVGVAGGMQITEPASEHVVLKDSILRFGGSCSAELQWPEETKHRGDQEKLTKIESMARKVLRKVVQETAECRLVCCQLVRLAMAHARFAAGQHRQQERLIEPR</sequence>